<dbReference type="SMART" id="SM00849">
    <property type="entry name" value="Lactamase_B"/>
    <property type="match status" value="1"/>
</dbReference>
<reference evidence="6" key="1">
    <citation type="submission" date="2020-08" db="EMBL/GenBank/DDBJ databases">
        <title>Genome public.</title>
        <authorList>
            <person name="Liu C."/>
            <person name="Sun Q."/>
        </authorList>
    </citation>
    <scope>NUCLEOTIDE SEQUENCE</scope>
    <source>
        <strain evidence="6">NSJ-15</strain>
    </source>
</reference>
<feature type="domain" description="Metallo-beta-lactamase" evidence="5">
    <location>
        <begin position="12"/>
        <end position="188"/>
    </location>
</feature>
<dbReference type="GO" id="GO:0046872">
    <property type="term" value="F:metal ion binding"/>
    <property type="evidence" value="ECO:0007669"/>
    <property type="project" value="UniProtKB-KW"/>
</dbReference>
<evidence type="ECO:0000256" key="3">
    <source>
        <dbReference type="ARBA" id="ARBA00022801"/>
    </source>
</evidence>
<evidence type="ECO:0000259" key="5">
    <source>
        <dbReference type="SMART" id="SM00849"/>
    </source>
</evidence>
<dbReference type="RefSeq" id="WP_187536768.1">
    <property type="nucleotide sequence ID" value="NZ_JACRTL010000008.1"/>
</dbReference>
<comment type="cofactor">
    <cofactor evidence="1">
        <name>Zn(2+)</name>
        <dbReference type="ChEBI" id="CHEBI:29105"/>
    </cofactor>
</comment>
<keyword evidence="2" id="KW-0479">Metal-binding</keyword>
<dbReference type="Gene3D" id="3.60.15.10">
    <property type="entry name" value="Ribonuclease Z/Hydroxyacylglutathione hydrolase-like"/>
    <property type="match status" value="1"/>
</dbReference>
<evidence type="ECO:0000313" key="7">
    <source>
        <dbReference type="Proteomes" id="UP000632659"/>
    </source>
</evidence>
<organism evidence="6 7">
    <name type="scientific">Massiliimalia timonensis</name>
    <dbReference type="NCBI Taxonomy" id="1987501"/>
    <lineage>
        <taxon>Bacteria</taxon>
        <taxon>Bacillati</taxon>
        <taxon>Bacillota</taxon>
        <taxon>Clostridia</taxon>
        <taxon>Eubacteriales</taxon>
        <taxon>Oscillospiraceae</taxon>
        <taxon>Massiliimalia</taxon>
    </lineage>
</organism>
<dbReference type="Proteomes" id="UP000632659">
    <property type="component" value="Unassembled WGS sequence"/>
</dbReference>
<keyword evidence="3" id="KW-0378">Hydrolase</keyword>
<accession>A0A8J6P6A1</accession>
<sequence length="213" mass="23332">MKIIKKPVGLLAANCYLLVSEQENAAVIDPGGDADVIMDLLREHKLSLAMILLTHGHFDHIGGLFGLHNAFPGVPIYIQQADGEMLTDPVKNLSADLGMPYSPIRDFIPLADGDTLTLDELTIRLMHVPGHSKGSSVYLVGEAMFSGDTLFRGSIGRHDLYGGDYQTIVRSLSRLAALDGDYTVYPGHGEDTTLGYERRTNPYLGMMSYDDYL</sequence>
<dbReference type="PANTHER" id="PTHR46233:SF3">
    <property type="entry name" value="HYDROXYACYLGLUTATHIONE HYDROLASE GLOC"/>
    <property type="match status" value="1"/>
</dbReference>
<dbReference type="InterPro" id="IPR001279">
    <property type="entry name" value="Metallo-B-lactamas"/>
</dbReference>
<dbReference type="GO" id="GO:0016787">
    <property type="term" value="F:hydrolase activity"/>
    <property type="evidence" value="ECO:0007669"/>
    <property type="project" value="UniProtKB-KW"/>
</dbReference>
<dbReference type="PANTHER" id="PTHR46233">
    <property type="entry name" value="HYDROXYACYLGLUTATHIONE HYDROLASE GLOC"/>
    <property type="match status" value="1"/>
</dbReference>
<keyword evidence="7" id="KW-1185">Reference proteome</keyword>
<gene>
    <name evidence="6" type="ORF">H8702_11895</name>
</gene>
<proteinExistence type="predicted"/>
<evidence type="ECO:0000313" key="6">
    <source>
        <dbReference type="EMBL" id="MBC8611793.1"/>
    </source>
</evidence>
<dbReference type="Pfam" id="PF00753">
    <property type="entry name" value="Lactamase_B"/>
    <property type="match status" value="1"/>
</dbReference>
<dbReference type="InterPro" id="IPR051453">
    <property type="entry name" value="MBL_Glyoxalase_II"/>
</dbReference>
<comment type="caution">
    <text evidence="6">The sequence shown here is derived from an EMBL/GenBank/DDBJ whole genome shotgun (WGS) entry which is preliminary data.</text>
</comment>
<evidence type="ECO:0000256" key="1">
    <source>
        <dbReference type="ARBA" id="ARBA00001947"/>
    </source>
</evidence>
<dbReference type="SUPFAM" id="SSF56281">
    <property type="entry name" value="Metallo-hydrolase/oxidoreductase"/>
    <property type="match status" value="1"/>
</dbReference>
<name>A0A8J6P6A1_9FIRM</name>
<keyword evidence="4" id="KW-0862">Zinc</keyword>
<evidence type="ECO:0000256" key="2">
    <source>
        <dbReference type="ARBA" id="ARBA00022723"/>
    </source>
</evidence>
<evidence type="ECO:0000256" key="4">
    <source>
        <dbReference type="ARBA" id="ARBA00022833"/>
    </source>
</evidence>
<dbReference type="AlphaFoldDB" id="A0A8J6P6A1"/>
<dbReference type="EMBL" id="JACRTL010000008">
    <property type="protein sequence ID" value="MBC8611793.1"/>
    <property type="molecule type" value="Genomic_DNA"/>
</dbReference>
<protein>
    <submittedName>
        <fullName evidence="6">MBL fold metallo-hydrolase</fullName>
    </submittedName>
</protein>
<dbReference type="InterPro" id="IPR036866">
    <property type="entry name" value="RibonucZ/Hydroxyglut_hydro"/>
</dbReference>
<dbReference type="CDD" id="cd06262">
    <property type="entry name" value="metallo-hydrolase-like_MBL-fold"/>
    <property type="match status" value="1"/>
</dbReference>